<dbReference type="OrthoDB" id="2674724at2759"/>
<evidence type="ECO:0000313" key="3">
    <source>
        <dbReference type="Proteomes" id="UP000054485"/>
    </source>
</evidence>
<dbReference type="EMBL" id="KN836086">
    <property type="protein sequence ID" value="KIK32884.1"/>
    <property type="molecule type" value="Genomic_DNA"/>
</dbReference>
<dbReference type="InParanoid" id="A0A0D0A3T0"/>
<dbReference type="HOGENOM" id="CLU_1180814_0_0_1"/>
<keyword evidence="3" id="KW-1185">Reference proteome</keyword>
<feature type="region of interest" description="Disordered" evidence="1">
    <location>
        <begin position="207"/>
        <end position="252"/>
    </location>
</feature>
<proteinExistence type="predicted"/>
<organism evidence="2 3">
    <name type="scientific">Suillus luteus UH-Slu-Lm8-n1</name>
    <dbReference type="NCBI Taxonomy" id="930992"/>
    <lineage>
        <taxon>Eukaryota</taxon>
        <taxon>Fungi</taxon>
        <taxon>Dikarya</taxon>
        <taxon>Basidiomycota</taxon>
        <taxon>Agaricomycotina</taxon>
        <taxon>Agaricomycetes</taxon>
        <taxon>Agaricomycetidae</taxon>
        <taxon>Boletales</taxon>
        <taxon>Suillineae</taxon>
        <taxon>Suillaceae</taxon>
        <taxon>Suillus</taxon>
    </lineage>
</organism>
<accession>A0A0D0A3T0</accession>
<name>A0A0D0A3T0_9AGAM</name>
<dbReference type="Proteomes" id="UP000054485">
    <property type="component" value="Unassembled WGS sequence"/>
</dbReference>
<evidence type="ECO:0000313" key="2">
    <source>
        <dbReference type="EMBL" id="KIK32884.1"/>
    </source>
</evidence>
<dbReference type="AlphaFoldDB" id="A0A0D0A3T0"/>
<reference evidence="3" key="2">
    <citation type="submission" date="2015-01" db="EMBL/GenBank/DDBJ databases">
        <title>Evolutionary Origins and Diversification of the Mycorrhizal Mutualists.</title>
        <authorList>
            <consortium name="DOE Joint Genome Institute"/>
            <consortium name="Mycorrhizal Genomics Consortium"/>
            <person name="Kohler A."/>
            <person name="Kuo A."/>
            <person name="Nagy L.G."/>
            <person name="Floudas D."/>
            <person name="Copeland A."/>
            <person name="Barry K.W."/>
            <person name="Cichocki N."/>
            <person name="Veneault-Fourrey C."/>
            <person name="LaButti K."/>
            <person name="Lindquist E.A."/>
            <person name="Lipzen A."/>
            <person name="Lundell T."/>
            <person name="Morin E."/>
            <person name="Murat C."/>
            <person name="Riley R."/>
            <person name="Ohm R."/>
            <person name="Sun H."/>
            <person name="Tunlid A."/>
            <person name="Henrissat B."/>
            <person name="Grigoriev I.V."/>
            <person name="Hibbett D.S."/>
            <person name="Martin F."/>
        </authorList>
    </citation>
    <scope>NUCLEOTIDE SEQUENCE [LARGE SCALE GENOMIC DNA]</scope>
    <source>
        <strain evidence="3">UH-Slu-Lm8-n1</strain>
    </source>
</reference>
<protein>
    <submittedName>
        <fullName evidence="2">Uncharacterized protein</fullName>
    </submittedName>
</protein>
<reference evidence="2 3" key="1">
    <citation type="submission" date="2014-04" db="EMBL/GenBank/DDBJ databases">
        <authorList>
            <consortium name="DOE Joint Genome Institute"/>
            <person name="Kuo A."/>
            <person name="Ruytinx J."/>
            <person name="Rineau F."/>
            <person name="Colpaert J."/>
            <person name="Kohler A."/>
            <person name="Nagy L.G."/>
            <person name="Floudas D."/>
            <person name="Copeland A."/>
            <person name="Barry K.W."/>
            <person name="Cichocki N."/>
            <person name="Veneault-Fourrey C."/>
            <person name="LaButti K."/>
            <person name="Lindquist E.A."/>
            <person name="Lipzen A."/>
            <person name="Lundell T."/>
            <person name="Morin E."/>
            <person name="Murat C."/>
            <person name="Sun H."/>
            <person name="Tunlid A."/>
            <person name="Henrissat B."/>
            <person name="Grigoriev I.V."/>
            <person name="Hibbett D.S."/>
            <person name="Martin F."/>
            <person name="Nordberg H.P."/>
            <person name="Cantor M.N."/>
            <person name="Hua S.X."/>
        </authorList>
    </citation>
    <scope>NUCLEOTIDE SEQUENCE [LARGE SCALE GENOMIC DNA]</scope>
    <source>
        <strain evidence="2 3">UH-Slu-Lm8-n1</strain>
    </source>
</reference>
<sequence>MASACTFHGVIGIEHAEPYVLESKKRFWKMDGFVPISTDPEDSAGDLPASVFIFGGNNPPPEDGIYFVNARIVTTVNQDDTSLELYCVDDMQSTDISKFLPTVIVVGKVTKGSSELKDKRAFDVDITQYGIMPQQIARIRCFYPDNHPRLTKTPVPTAEKHVVVQGSIIKLTHNRCVIRVHDITLGPSTGVVEKQYDVEKTPPVKLKSFNWSSGKDKKSKRAKHADSDESDLSPSKGKKKAVDNVASSSSTA</sequence>
<gene>
    <name evidence="2" type="ORF">CY34DRAFT_100593</name>
</gene>
<evidence type="ECO:0000256" key="1">
    <source>
        <dbReference type="SAM" id="MobiDB-lite"/>
    </source>
</evidence>